<feature type="transmembrane region" description="Helical" evidence="1">
    <location>
        <begin position="134"/>
        <end position="158"/>
    </location>
</feature>
<reference evidence="2" key="1">
    <citation type="journal article" date="2002" name="Infect. Immun.">
        <title>Identification of a streptolysin S-associated gene cluster and its role in the pathogenesis of Streptococcus iniae disease.</title>
        <authorList>
            <person name="Fuller J.D."/>
            <person name="Camus A.C."/>
            <person name="Duncan C.L."/>
            <person name="Nizet V."/>
            <person name="Bast D.J."/>
            <person name="Thune R.L."/>
            <person name="Low D.E."/>
            <person name="De Azavedo J.C."/>
        </authorList>
    </citation>
    <scope>NUCLEOTIDE SEQUENCE</scope>
    <source>
        <strain evidence="2">9117</strain>
    </source>
</reference>
<name>Q8GP13_STRIN</name>
<feature type="transmembrane region" description="Helical" evidence="1">
    <location>
        <begin position="84"/>
        <end position="107"/>
    </location>
</feature>
<evidence type="ECO:0000313" key="6">
    <source>
        <dbReference type="Proteomes" id="UP000269148"/>
    </source>
</evidence>
<dbReference type="OrthoDB" id="2228906at2"/>
<dbReference type="Proteomes" id="UP000269148">
    <property type="component" value="Unassembled WGS sequence"/>
</dbReference>
<dbReference type="Pfam" id="PF19393">
    <property type="entry name" value="DUF5968"/>
    <property type="match status" value="1"/>
</dbReference>
<dbReference type="KEGG" id="siq:DQ08_05935"/>
<gene>
    <name evidence="2" type="primary">sagF</name>
    <name evidence="4" type="ORF">DIY07_06205</name>
    <name evidence="3" type="ORF">DQ08_05935</name>
</gene>
<organism evidence="2">
    <name type="scientific">Streptococcus iniae</name>
    <name type="common">Streptococcus shiloi</name>
    <dbReference type="NCBI Taxonomy" id="1346"/>
    <lineage>
        <taxon>Bacteria</taxon>
        <taxon>Bacillati</taxon>
        <taxon>Bacillota</taxon>
        <taxon>Bacilli</taxon>
        <taxon>Lactobacillales</taxon>
        <taxon>Streptococcaceae</taxon>
        <taxon>Streptococcus</taxon>
    </lineage>
</organism>
<keyword evidence="1" id="KW-0812">Transmembrane</keyword>
<dbReference type="GeneID" id="35766564"/>
<proteinExistence type="predicted"/>
<dbReference type="AlphaFoldDB" id="Q8GP13"/>
<dbReference type="KEGG" id="sio:DW64_05930"/>
<protein>
    <submittedName>
        <fullName evidence="2 3">SagF</fullName>
    </submittedName>
</protein>
<dbReference type="EMBL" id="QLQD01000055">
    <property type="protein sequence ID" value="RLU56560.1"/>
    <property type="molecule type" value="Genomic_DNA"/>
</dbReference>
<dbReference type="STRING" id="1346.BMF34_05990"/>
<feature type="transmembrane region" description="Helical" evidence="1">
    <location>
        <begin position="194"/>
        <end position="223"/>
    </location>
</feature>
<dbReference type="EMBL" id="CP007586">
    <property type="protein sequence ID" value="AHY15997.1"/>
    <property type="molecule type" value="Genomic_DNA"/>
</dbReference>
<feature type="transmembrane region" description="Helical" evidence="1">
    <location>
        <begin position="165"/>
        <end position="182"/>
    </location>
</feature>
<evidence type="ECO:0000313" key="3">
    <source>
        <dbReference type="EMBL" id="AHY15997.1"/>
    </source>
</evidence>
<sequence>MKIILGLLSFLGLATCVITSPRRRSMARWHLEQVKHLSYQQWLDCLLCLLQLSVLLLLILIFPSQIRISDAFHFLQLIEWHWQIICYALLYIIALVEITLLVLIALFDVTLKKDSRTLFKKMNWLAYRPEKPKLSFFVLSFVCLSDALVYLGVLLFLAKTSPVNLIALILGYAFVKACRYTVWSHRLLAFCLFAVIAIWCITACLLYGWGIGLFLLTMTYLLISFKEQH</sequence>
<dbReference type="InterPro" id="IPR045350">
    <property type="entry name" value="DUF5968"/>
</dbReference>
<keyword evidence="1" id="KW-0472">Membrane</keyword>
<evidence type="ECO:0000256" key="1">
    <source>
        <dbReference type="SAM" id="Phobius"/>
    </source>
</evidence>
<reference evidence="4 6" key="3">
    <citation type="submission" date="2018-06" db="EMBL/GenBank/DDBJ databases">
        <title>Mutators as drivers of adaptation in pathogenic bacteria and a risk factor for host jumps and vaccine escape.</title>
        <authorList>
            <person name="Barnes A.C."/>
            <person name="Silayeva O."/>
        </authorList>
    </citation>
    <scope>NUCLEOTIDE SEQUENCE [LARGE SCALE GENOMIC DNA]</scope>
    <source>
        <strain evidence="4 6">QMA0445</strain>
    </source>
</reference>
<feature type="transmembrane region" description="Helical" evidence="1">
    <location>
        <begin position="40"/>
        <end position="63"/>
    </location>
</feature>
<dbReference type="CDD" id="cd21835">
    <property type="entry name" value="SagF"/>
    <property type="match status" value="1"/>
</dbReference>
<evidence type="ECO:0000313" key="2">
    <source>
        <dbReference type="EMBL" id="AAN16976.1"/>
    </source>
</evidence>
<dbReference type="KEGG" id="siz:SI82_06080"/>
<dbReference type="Proteomes" id="UP000025245">
    <property type="component" value="Chromosome"/>
</dbReference>
<keyword evidence="1" id="KW-1133">Transmembrane helix</keyword>
<accession>Q8GP13</accession>
<dbReference type="EMBL" id="AF465842">
    <property type="protein sequence ID" value="AAN16976.1"/>
    <property type="molecule type" value="Genomic_DNA"/>
</dbReference>
<reference evidence="3 5" key="2">
    <citation type="journal article" date="2014" name="Genome Announc.">
        <title>Complete Genome Sequence of a Virulent Strain, Streptococcus iniae ISET0901, Isolated from Diseased Tilapia.</title>
        <authorList>
            <person name="Pridgeon J.W."/>
            <person name="Zhang D."/>
            <person name="Zhang L."/>
        </authorList>
    </citation>
    <scope>NUCLEOTIDE SEQUENCE [LARGE SCALE GENOMIC DNA]</scope>
    <source>
        <strain evidence="3 5">ISET0901</strain>
    </source>
</reference>
<evidence type="ECO:0000313" key="5">
    <source>
        <dbReference type="Proteomes" id="UP000025245"/>
    </source>
</evidence>
<dbReference type="NCBIfam" id="NF038292">
    <property type="entry name" value="SagF_ScfC"/>
    <property type="match status" value="1"/>
</dbReference>
<keyword evidence="5" id="KW-1185">Reference proteome</keyword>
<evidence type="ECO:0000313" key="4">
    <source>
        <dbReference type="EMBL" id="RLU56560.1"/>
    </source>
</evidence>
<dbReference type="PATRIC" id="fig|1346.30.peg.1204"/>
<dbReference type="RefSeq" id="WP_003100039.1">
    <property type="nucleotide sequence ID" value="NZ_CP010783.1"/>
</dbReference>